<dbReference type="Gene3D" id="3.30.1150.10">
    <property type="match status" value="2"/>
</dbReference>
<evidence type="ECO:0000313" key="13">
    <source>
        <dbReference type="Proteomes" id="UP000033054"/>
    </source>
</evidence>
<evidence type="ECO:0000256" key="8">
    <source>
        <dbReference type="ARBA" id="ARBA00022989"/>
    </source>
</evidence>
<sequence length="484" mass="54202">MKFWLTLSLFLRISWAVAQTTIYQPFEADSAAEPRGGIPFFNTFLQTNLRKPTAAEAKGEGGRVIVSGIVETDGRLTDVKLGKTFRPDCDHEALRVFKLFNAWKPALKGGRPVRQQVTMPITFKPNTPFIYENGTRTDYFDANNKPLPDSSRARYKQVSPIDSIGIPTGDAVVYKASKNSWKEEFRLPLVRKENGFRGKSGKTGYLIGYQNAISQLDGQLISVDDRGALLRQAYFKDGKRVGAELIYYSNGLVAEKIEEFDATTIINSWYMNGQIKQVRTVAKFKPQQVGSPEQVNAYWDSTGHQQIVAGMGRVTYSTRVRSSSDTTQFKLFLEEGAYQNGYKQGVWTGHYEDGSYFYEEQYEKGICQTGKASTMGGAMTHYTVVQQPPEFIGGMQALGQFLSQNLQYPPDAVRARVQGKVFISFVINAEGAVENVRVLKGIGYGADEEALRVVKKTNGHWKPGVQRGRKVNTNYNLPINFNMP</sequence>
<evidence type="ECO:0000256" key="9">
    <source>
        <dbReference type="ARBA" id="ARBA00023136"/>
    </source>
</evidence>
<evidence type="ECO:0000256" key="1">
    <source>
        <dbReference type="ARBA" id="ARBA00004383"/>
    </source>
</evidence>
<accession>A0A0E3ZZ73</accession>
<dbReference type="HOGENOM" id="CLU_563709_0_0_10"/>
<evidence type="ECO:0000256" key="7">
    <source>
        <dbReference type="ARBA" id="ARBA00022927"/>
    </source>
</evidence>
<keyword evidence="3" id="KW-0813">Transport</keyword>
<organism evidence="12 13">
    <name type="scientific">Spirosoma radiotolerans</name>
    <dbReference type="NCBI Taxonomy" id="1379870"/>
    <lineage>
        <taxon>Bacteria</taxon>
        <taxon>Pseudomonadati</taxon>
        <taxon>Bacteroidota</taxon>
        <taxon>Cytophagia</taxon>
        <taxon>Cytophagales</taxon>
        <taxon>Cytophagaceae</taxon>
        <taxon>Spirosoma</taxon>
    </lineage>
</organism>
<keyword evidence="13" id="KW-1185">Reference proteome</keyword>
<comment type="similarity">
    <text evidence="2">Belongs to the TonB family.</text>
</comment>
<dbReference type="PROSITE" id="PS52015">
    <property type="entry name" value="TONB_CTD"/>
    <property type="match status" value="1"/>
</dbReference>
<dbReference type="STRING" id="1379870.SD10_23920"/>
<dbReference type="PANTHER" id="PTHR33446">
    <property type="entry name" value="PROTEIN TONB-RELATED"/>
    <property type="match status" value="1"/>
</dbReference>
<dbReference type="PANTHER" id="PTHR33446:SF2">
    <property type="entry name" value="PROTEIN TONB"/>
    <property type="match status" value="1"/>
</dbReference>
<name>A0A0E3ZZ73_9BACT</name>
<evidence type="ECO:0000256" key="6">
    <source>
        <dbReference type="ARBA" id="ARBA00022692"/>
    </source>
</evidence>
<dbReference type="EMBL" id="CP010429">
    <property type="protein sequence ID" value="AKD57484.1"/>
    <property type="molecule type" value="Genomic_DNA"/>
</dbReference>
<dbReference type="KEGG" id="srd:SD10_23920"/>
<evidence type="ECO:0000256" key="2">
    <source>
        <dbReference type="ARBA" id="ARBA00006555"/>
    </source>
</evidence>
<evidence type="ECO:0000256" key="5">
    <source>
        <dbReference type="ARBA" id="ARBA00022519"/>
    </source>
</evidence>
<evidence type="ECO:0000313" key="12">
    <source>
        <dbReference type="EMBL" id="AKD57484.1"/>
    </source>
</evidence>
<evidence type="ECO:0000256" key="4">
    <source>
        <dbReference type="ARBA" id="ARBA00022475"/>
    </source>
</evidence>
<keyword evidence="6" id="KW-0812">Transmembrane</keyword>
<dbReference type="GO" id="GO:0015891">
    <property type="term" value="P:siderophore transport"/>
    <property type="evidence" value="ECO:0007669"/>
    <property type="project" value="InterPro"/>
</dbReference>
<comment type="subcellular location">
    <subcellularLocation>
        <location evidence="1">Cell inner membrane</location>
        <topology evidence="1">Single-pass membrane protein</topology>
        <orientation evidence="1">Periplasmic side</orientation>
    </subcellularLocation>
</comment>
<feature type="chain" id="PRO_5002417453" evidence="10">
    <location>
        <begin position="19"/>
        <end position="484"/>
    </location>
</feature>
<dbReference type="OrthoDB" id="9812355at2"/>
<dbReference type="Pfam" id="PF03544">
    <property type="entry name" value="TonB_C"/>
    <property type="match status" value="2"/>
</dbReference>
<keyword evidence="10" id="KW-0732">Signal</keyword>
<keyword evidence="7" id="KW-0653">Protein transport</keyword>
<dbReference type="GO" id="GO:0098797">
    <property type="term" value="C:plasma membrane protein complex"/>
    <property type="evidence" value="ECO:0007669"/>
    <property type="project" value="TreeGrafter"/>
</dbReference>
<feature type="signal peptide" evidence="10">
    <location>
        <begin position="1"/>
        <end position="18"/>
    </location>
</feature>
<dbReference type="RefSeq" id="WP_046577363.1">
    <property type="nucleotide sequence ID" value="NZ_CP010429.1"/>
</dbReference>
<dbReference type="NCBIfam" id="TIGR01352">
    <property type="entry name" value="tonB_Cterm"/>
    <property type="match status" value="2"/>
</dbReference>
<reference evidence="12 13" key="1">
    <citation type="journal article" date="2014" name="Curr. Microbiol.">
        <title>Spirosoma radiotolerans sp. nov., a gamma-radiation-resistant bacterium isolated from gamma ray-irradiated soil.</title>
        <authorList>
            <person name="Lee J.J."/>
            <person name="Srinivasan S."/>
            <person name="Lim S."/>
            <person name="Joe M."/>
            <person name="Im S."/>
            <person name="Bae S.I."/>
            <person name="Park K.R."/>
            <person name="Han J.H."/>
            <person name="Park S.H."/>
            <person name="Joo B.M."/>
            <person name="Park S.J."/>
            <person name="Kim M.K."/>
        </authorList>
    </citation>
    <scope>NUCLEOTIDE SEQUENCE [LARGE SCALE GENOMIC DNA]</scope>
    <source>
        <strain evidence="12 13">DG5A</strain>
    </source>
</reference>
<proteinExistence type="inferred from homology"/>
<dbReference type="PATRIC" id="fig|1379870.5.peg.5173"/>
<dbReference type="AlphaFoldDB" id="A0A0E3ZZ73"/>
<dbReference type="InterPro" id="IPR037682">
    <property type="entry name" value="TonB_C"/>
</dbReference>
<dbReference type="SUPFAM" id="SSF74653">
    <property type="entry name" value="TolA/TonB C-terminal domain"/>
    <property type="match status" value="2"/>
</dbReference>
<keyword evidence="8" id="KW-1133">Transmembrane helix</keyword>
<evidence type="ECO:0000259" key="11">
    <source>
        <dbReference type="PROSITE" id="PS52015"/>
    </source>
</evidence>
<dbReference type="Proteomes" id="UP000033054">
    <property type="component" value="Chromosome"/>
</dbReference>
<dbReference type="InterPro" id="IPR006260">
    <property type="entry name" value="TonB/TolA_C"/>
</dbReference>
<evidence type="ECO:0000256" key="3">
    <source>
        <dbReference type="ARBA" id="ARBA00022448"/>
    </source>
</evidence>
<feature type="domain" description="TonB C-terminal" evidence="11">
    <location>
        <begin position="393"/>
        <end position="484"/>
    </location>
</feature>
<keyword evidence="5" id="KW-0997">Cell inner membrane</keyword>
<keyword evidence="9" id="KW-0472">Membrane</keyword>
<keyword evidence="4" id="KW-1003">Cell membrane</keyword>
<protein>
    <submittedName>
        <fullName evidence="12">Energy transducer TonB</fullName>
    </submittedName>
</protein>
<dbReference type="InterPro" id="IPR051045">
    <property type="entry name" value="TonB-dependent_transducer"/>
</dbReference>
<dbReference type="GO" id="GO:0031992">
    <property type="term" value="F:energy transducer activity"/>
    <property type="evidence" value="ECO:0007669"/>
    <property type="project" value="InterPro"/>
</dbReference>
<dbReference type="InterPro" id="IPR003538">
    <property type="entry name" value="TonB"/>
</dbReference>
<dbReference type="GO" id="GO:0055085">
    <property type="term" value="P:transmembrane transport"/>
    <property type="evidence" value="ECO:0007669"/>
    <property type="project" value="InterPro"/>
</dbReference>
<gene>
    <name evidence="12" type="ORF">SD10_23920</name>
</gene>
<evidence type="ECO:0000256" key="10">
    <source>
        <dbReference type="SAM" id="SignalP"/>
    </source>
</evidence>
<dbReference type="GO" id="GO:0015031">
    <property type="term" value="P:protein transport"/>
    <property type="evidence" value="ECO:0007669"/>
    <property type="project" value="UniProtKB-KW"/>
</dbReference>
<dbReference type="GO" id="GO:0030288">
    <property type="term" value="C:outer membrane-bounded periplasmic space"/>
    <property type="evidence" value="ECO:0007669"/>
    <property type="project" value="InterPro"/>
</dbReference>
<dbReference type="PRINTS" id="PR01374">
    <property type="entry name" value="TONBPROTEIN"/>
</dbReference>